<evidence type="ECO:0000313" key="9">
    <source>
        <dbReference type="EMBL" id="KAJ1962869.1"/>
    </source>
</evidence>
<sequence length="393" mass="40876">MSNYKSFEDYLLALNPDSPDNTPPITAQEFQDELALWAGAQFESGQNSSLGLVSPSFLFGNGSQLVPGNGQSTTSSTLPNFSQGSVDYSLPLGNSSSSPTGASLLTHTTIPTTSATHTGDGGATVPGDTTSSTAASTYNALLNLLASQPTTPVTPAPPGVLSAGLAAAVPTLSSHSHPQAAALLQASGFPYSTILPTRNTVKSEVTHPSRRLSGGVTKTTTAIPTFTSPSPSKRKASSSASSSTSTQSMGLSDALSTTDTAPPSEATLDSNTQFQLAGEEDKRRRNTAASARFRAKKKLREQAMERTAKEMTAKAEALEQRVKELETEIKWLRGLVIEKDPNLLNASYKCAHQGSSVSTGSALGPDGTNMGYIGGQPAIQPATKRPKIMPSSN</sequence>
<dbReference type="AlphaFoldDB" id="A0A9W8AUW8"/>
<keyword evidence="10" id="KW-1185">Reference proteome</keyword>
<evidence type="ECO:0000256" key="4">
    <source>
        <dbReference type="ARBA" id="ARBA00023163"/>
    </source>
</evidence>
<organism evidence="9 10">
    <name type="scientific">Dispira parvispora</name>
    <dbReference type="NCBI Taxonomy" id="1520584"/>
    <lineage>
        <taxon>Eukaryota</taxon>
        <taxon>Fungi</taxon>
        <taxon>Fungi incertae sedis</taxon>
        <taxon>Zoopagomycota</taxon>
        <taxon>Kickxellomycotina</taxon>
        <taxon>Dimargaritomycetes</taxon>
        <taxon>Dimargaritales</taxon>
        <taxon>Dimargaritaceae</taxon>
        <taxon>Dispira</taxon>
    </lineage>
</organism>
<dbReference type="GO" id="GO:0001228">
    <property type="term" value="F:DNA-binding transcription activator activity, RNA polymerase II-specific"/>
    <property type="evidence" value="ECO:0007669"/>
    <property type="project" value="TreeGrafter"/>
</dbReference>
<feature type="compositionally biased region" description="Low complexity" evidence="7">
    <location>
        <begin position="237"/>
        <end position="248"/>
    </location>
</feature>
<keyword evidence="2" id="KW-0805">Transcription regulation</keyword>
<comment type="subcellular location">
    <subcellularLocation>
        <location evidence="1">Nucleus</location>
    </subcellularLocation>
</comment>
<feature type="compositionally biased region" description="Polar residues" evidence="7">
    <location>
        <begin position="254"/>
        <end position="275"/>
    </location>
</feature>
<feature type="region of interest" description="Disordered" evidence="7">
    <location>
        <begin position="200"/>
        <end position="296"/>
    </location>
</feature>
<proteinExistence type="predicted"/>
<keyword evidence="4" id="KW-0804">Transcription</keyword>
<evidence type="ECO:0000256" key="6">
    <source>
        <dbReference type="SAM" id="Coils"/>
    </source>
</evidence>
<evidence type="ECO:0000256" key="3">
    <source>
        <dbReference type="ARBA" id="ARBA00023125"/>
    </source>
</evidence>
<reference evidence="9" key="1">
    <citation type="submission" date="2022-07" db="EMBL/GenBank/DDBJ databases">
        <title>Phylogenomic reconstructions and comparative analyses of Kickxellomycotina fungi.</title>
        <authorList>
            <person name="Reynolds N.K."/>
            <person name="Stajich J.E."/>
            <person name="Barry K."/>
            <person name="Grigoriev I.V."/>
            <person name="Crous P."/>
            <person name="Smith M.E."/>
        </authorList>
    </citation>
    <scope>NUCLEOTIDE SEQUENCE</scope>
    <source>
        <strain evidence="9">RSA 1196</strain>
    </source>
</reference>
<dbReference type="InterPro" id="IPR046347">
    <property type="entry name" value="bZIP_sf"/>
</dbReference>
<dbReference type="SMART" id="SM00338">
    <property type="entry name" value="BRLZ"/>
    <property type="match status" value="1"/>
</dbReference>
<evidence type="ECO:0000256" key="7">
    <source>
        <dbReference type="SAM" id="MobiDB-lite"/>
    </source>
</evidence>
<dbReference type="EMBL" id="JANBPY010000903">
    <property type="protein sequence ID" value="KAJ1962869.1"/>
    <property type="molecule type" value="Genomic_DNA"/>
</dbReference>
<dbReference type="SUPFAM" id="SSF57959">
    <property type="entry name" value="Leucine zipper domain"/>
    <property type="match status" value="1"/>
</dbReference>
<evidence type="ECO:0000256" key="5">
    <source>
        <dbReference type="ARBA" id="ARBA00023242"/>
    </source>
</evidence>
<dbReference type="PANTHER" id="PTHR13044:SF14">
    <property type="entry name" value="CRYPTOCEPHAL, ISOFORM A"/>
    <property type="match status" value="1"/>
</dbReference>
<name>A0A9W8AUW8_9FUNG</name>
<dbReference type="CDD" id="cd14705">
    <property type="entry name" value="bZIP_Zip1"/>
    <property type="match status" value="1"/>
</dbReference>
<gene>
    <name evidence="9" type="ORF">IWQ62_003391</name>
</gene>
<comment type="caution">
    <text evidence="9">The sequence shown here is derived from an EMBL/GenBank/DDBJ whole genome shotgun (WGS) entry which is preliminary data.</text>
</comment>
<dbReference type="Pfam" id="PF07716">
    <property type="entry name" value="bZIP_2"/>
    <property type="match status" value="1"/>
</dbReference>
<dbReference type="Proteomes" id="UP001150925">
    <property type="component" value="Unassembled WGS sequence"/>
</dbReference>
<evidence type="ECO:0000259" key="8">
    <source>
        <dbReference type="PROSITE" id="PS50217"/>
    </source>
</evidence>
<dbReference type="InterPro" id="IPR004827">
    <property type="entry name" value="bZIP"/>
</dbReference>
<accession>A0A9W8AUW8</accession>
<evidence type="ECO:0000256" key="1">
    <source>
        <dbReference type="ARBA" id="ARBA00004123"/>
    </source>
</evidence>
<keyword evidence="5" id="KW-0539">Nucleus</keyword>
<dbReference type="PANTHER" id="PTHR13044">
    <property type="entry name" value="ACTIVATING TRANSCRIPTION FACTOR ATF 4/5"/>
    <property type="match status" value="1"/>
</dbReference>
<feature type="region of interest" description="Disordered" evidence="7">
    <location>
        <begin position="111"/>
        <end position="130"/>
    </location>
</feature>
<evidence type="ECO:0000313" key="10">
    <source>
        <dbReference type="Proteomes" id="UP001150925"/>
    </source>
</evidence>
<feature type="compositionally biased region" description="Polar residues" evidence="7">
    <location>
        <begin position="216"/>
        <end position="227"/>
    </location>
</feature>
<dbReference type="Gene3D" id="1.20.5.170">
    <property type="match status" value="1"/>
</dbReference>
<dbReference type="PROSITE" id="PS00036">
    <property type="entry name" value="BZIP_BASIC"/>
    <property type="match status" value="1"/>
</dbReference>
<dbReference type="GO" id="GO:0005634">
    <property type="term" value="C:nucleus"/>
    <property type="evidence" value="ECO:0007669"/>
    <property type="project" value="UniProtKB-SubCell"/>
</dbReference>
<dbReference type="OrthoDB" id="1939598at2759"/>
<dbReference type="GO" id="GO:0000977">
    <property type="term" value="F:RNA polymerase II transcription regulatory region sequence-specific DNA binding"/>
    <property type="evidence" value="ECO:0007669"/>
    <property type="project" value="TreeGrafter"/>
</dbReference>
<evidence type="ECO:0000256" key="2">
    <source>
        <dbReference type="ARBA" id="ARBA00023015"/>
    </source>
</evidence>
<dbReference type="PROSITE" id="PS50217">
    <property type="entry name" value="BZIP"/>
    <property type="match status" value="1"/>
</dbReference>
<keyword evidence="6" id="KW-0175">Coiled coil</keyword>
<keyword evidence="3" id="KW-0238">DNA-binding</keyword>
<feature type="coiled-coil region" evidence="6">
    <location>
        <begin position="301"/>
        <end position="335"/>
    </location>
</feature>
<feature type="region of interest" description="Disordered" evidence="7">
    <location>
        <begin position="368"/>
        <end position="393"/>
    </location>
</feature>
<protein>
    <recommendedName>
        <fullName evidence="8">BZIP domain-containing protein</fullName>
    </recommendedName>
</protein>
<feature type="domain" description="BZIP" evidence="8">
    <location>
        <begin position="280"/>
        <end position="339"/>
    </location>
</feature>